<evidence type="ECO:0000313" key="2">
    <source>
        <dbReference type="Proteomes" id="UP000182719"/>
    </source>
</evidence>
<dbReference type="SUPFAM" id="SSF52540">
    <property type="entry name" value="P-loop containing nucleoside triphosphate hydrolases"/>
    <property type="match status" value="1"/>
</dbReference>
<dbReference type="RefSeq" id="WP_143101422.1">
    <property type="nucleotide sequence ID" value="NZ_FOAP01000006.1"/>
</dbReference>
<dbReference type="PANTHER" id="PTHR19959">
    <property type="entry name" value="KINESIN LIGHT CHAIN"/>
    <property type="match status" value="1"/>
</dbReference>
<name>A0A1H7QB80_STIAU</name>
<dbReference type="InterPro" id="IPR027417">
    <property type="entry name" value="P-loop_NTPase"/>
</dbReference>
<reference evidence="2" key="1">
    <citation type="submission" date="2016-10" db="EMBL/GenBank/DDBJ databases">
        <authorList>
            <person name="Varghese N."/>
            <person name="Submissions S."/>
        </authorList>
    </citation>
    <scope>NUCLEOTIDE SEQUENCE [LARGE SCALE GENOMIC DNA]</scope>
    <source>
        <strain evidence="2">DSM 17044</strain>
    </source>
</reference>
<protein>
    <submittedName>
        <fullName evidence="1">Tetratricopeptide repeat-containing protein</fullName>
    </submittedName>
</protein>
<dbReference type="Pfam" id="PF13424">
    <property type="entry name" value="TPR_12"/>
    <property type="match status" value="1"/>
</dbReference>
<dbReference type="SMART" id="SM00028">
    <property type="entry name" value="TPR"/>
    <property type="match status" value="11"/>
</dbReference>
<dbReference type="InterPro" id="IPR019734">
    <property type="entry name" value="TPR_rpt"/>
</dbReference>
<dbReference type="SUPFAM" id="SSF53167">
    <property type="entry name" value="Purine and uridine phosphorylases"/>
    <property type="match status" value="1"/>
</dbReference>
<dbReference type="Gene3D" id="1.25.40.10">
    <property type="entry name" value="Tetratricopeptide repeat domain"/>
    <property type="match status" value="4"/>
</dbReference>
<sequence length="1368" mass="151278">MSASPHQADAVILTAITLEYQQALKVDAGAVPGSAWEEVTGPNGLPVAFRSFARKAGRPLRVAVTLAGDMGAVAASNALLPLAMAYKPRCVAMCGVCAGRPGKTNLGDVVAAERLFFHDTGKRLPGEVQQDLKTYNLRDDWKVRLESFGFALRFRDEAWWKQRPIPYEWQENWVLLKLAQGITDPSALPESAEFCPQWGKVIDSLWQAGHVEHGTLTLTDAGRKSIRPVMIKHRNQLPGLSPEGKVLPFKVHVAPMGSGSQVVEDEKVWSFISEYLRKTLGLEMEAAALGALVHAQRDLRLDALVMKGVMDFANHGRDDQFKEFAARASAECLIAFLREHLEVEVVPRVDDLLLSGTEGELSEKPPPSALLNTRYEVVPFHMGGREKVFAELERWCGSGPSVAVRLLHAAGGSGKTRLAMEWIRRLREQGWTAGFLAKGVPEDWFERLWSRGQPALVVLDYAESRSEELRQVLQRMHRYAVQEGTGAMRRMRVLLLARGAGDWWTALLKANSELEAWLGAMLPYELGPLAENEADREKVFHEAAERFASRQGKGYERRALPRLSDRRFERVLYLHMAALAAVEGLEFEARTLMEVILNHEERFWAAGAWESDARQWVAAATLRGGLETREVARRVAQDVSGRPTSDESEKLLHRLHEIYHRAGDESAVFLPSLEPDLLGEAMVLRVAGSPVRAGDALPSDWIDRVLPVNEAQGAVKHALEVLGRASAREPEVARQWIRQILAGPLRPRAHLALQAALAVGQRTALSVLGDELAARLESAGNVELASELESAGIPHPTVSLRRVAEWTARILLEALPATDEPEGLAKRALRLHNLGVTLSGLGRREEALKAAEQAVETCGALAQRHPEVFQPYLAMSLNSLGNMLSELGRREEALNATEQAVEMYRALAQRHPEVFQPDLAMSLNSLGNRLSELGRTEEALNATEQAVEMYRALAQRHPEAFQPALAMSLNNLGATLSGLGRREEALKAAEQAIEMYGVLAQRHPEAFQPDLAMSLHNLGAMLSDLGQSKDALKATEQAVEMYGALAQRHPEAFQPDLAMSLHNLGNRLSGLGRREEALKATEQAVELRRALAQRHPEAFQPDLAMSLNSLGATLSGLGRREEALKAMEQAVEMYGALAQRNPEAFQLYLAMSLHNLGVMLSELGQREEALKATEQAVEMYRALAQRHPEAFQPYLAMCLRSLGKMLSGLGRREEALKAAEQAVEMYGVLARRHPEAFQHDLAMSLHNLGIMLSDLGQGKEALKATEHAVELLRALAQRNPEAFQPDLAMSLNSLGNRLSELGRREEALAVFEEAVSKLRSFFEQTPSAFDRNMHRMLTSVKNLCADGQHPLPPVVQECQALFERLTKR</sequence>
<dbReference type="SUPFAM" id="SSF48452">
    <property type="entry name" value="TPR-like"/>
    <property type="match status" value="2"/>
</dbReference>
<dbReference type="GO" id="GO:0009116">
    <property type="term" value="P:nucleoside metabolic process"/>
    <property type="evidence" value="ECO:0007669"/>
    <property type="project" value="InterPro"/>
</dbReference>
<dbReference type="Proteomes" id="UP000182719">
    <property type="component" value="Unassembled WGS sequence"/>
</dbReference>
<organism evidence="1 2">
    <name type="scientific">Stigmatella aurantiaca</name>
    <dbReference type="NCBI Taxonomy" id="41"/>
    <lineage>
        <taxon>Bacteria</taxon>
        <taxon>Pseudomonadati</taxon>
        <taxon>Myxococcota</taxon>
        <taxon>Myxococcia</taxon>
        <taxon>Myxococcales</taxon>
        <taxon>Cystobacterineae</taxon>
        <taxon>Archangiaceae</taxon>
        <taxon>Stigmatella</taxon>
    </lineage>
</organism>
<evidence type="ECO:0000313" key="1">
    <source>
        <dbReference type="EMBL" id="SEL45222.1"/>
    </source>
</evidence>
<dbReference type="InterPro" id="IPR011990">
    <property type="entry name" value="TPR-like_helical_dom_sf"/>
</dbReference>
<dbReference type="InterPro" id="IPR035994">
    <property type="entry name" value="Nucleoside_phosphorylase_sf"/>
</dbReference>
<dbReference type="Gene3D" id="3.40.50.1580">
    <property type="entry name" value="Nucleoside phosphorylase domain"/>
    <property type="match status" value="1"/>
</dbReference>
<proteinExistence type="predicted"/>
<keyword evidence="2" id="KW-1185">Reference proteome</keyword>
<dbReference type="EMBL" id="FOAP01000006">
    <property type="protein sequence ID" value="SEL45222.1"/>
    <property type="molecule type" value="Genomic_DNA"/>
</dbReference>
<accession>A0A1H7QB80</accession>
<dbReference type="Pfam" id="PF13374">
    <property type="entry name" value="TPR_10"/>
    <property type="match status" value="9"/>
</dbReference>
<dbReference type="GO" id="GO:0003824">
    <property type="term" value="F:catalytic activity"/>
    <property type="evidence" value="ECO:0007669"/>
    <property type="project" value="InterPro"/>
</dbReference>
<gene>
    <name evidence="1" type="ORF">SAMN05444354_10678</name>
</gene>
<dbReference type="OrthoDB" id="5509699at2"/>
<dbReference type="PANTHER" id="PTHR19959:SF119">
    <property type="entry name" value="FUNGAL LIPASE-LIKE DOMAIN-CONTAINING PROTEIN"/>
    <property type="match status" value="1"/>
</dbReference>